<dbReference type="AlphaFoldDB" id="A0A2P4PV28"/>
<dbReference type="Proteomes" id="UP000018888">
    <property type="component" value="Unassembled WGS sequence"/>
</dbReference>
<keyword evidence="1" id="KW-1133">Transmembrane helix</keyword>
<sequence>MQISIALKTFKSYLLLLSIICTTMRYFLLILNIIHQNTVAFLMMFLKKSNFLLNMEIY</sequence>
<evidence type="ECO:0000313" key="3">
    <source>
        <dbReference type="Proteomes" id="UP000018888"/>
    </source>
</evidence>
<evidence type="ECO:0000256" key="1">
    <source>
        <dbReference type="SAM" id="Phobius"/>
    </source>
</evidence>
<name>A0A2P4PV28_RHIID</name>
<gene>
    <name evidence="2" type="ORF">GLOIN_2v1628931</name>
</gene>
<protein>
    <submittedName>
        <fullName evidence="2">Uncharacterized protein</fullName>
    </submittedName>
</protein>
<feature type="transmembrane region" description="Helical" evidence="1">
    <location>
        <begin position="12"/>
        <end position="34"/>
    </location>
</feature>
<keyword evidence="1" id="KW-0812">Transmembrane</keyword>
<keyword evidence="3" id="KW-1185">Reference proteome</keyword>
<comment type="caution">
    <text evidence="2">The sequence shown here is derived from an EMBL/GenBank/DDBJ whole genome shotgun (WGS) entry which is preliminary data.</text>
</comment>
<organism evidence="2 3">
    <name type="scientific">Rhizophagus irregularis (strain DAOM 181602 / DAOM 197198 / MUCL 43194)</name>
    <name type="common">Arbuscular mycorrhizal fungus</name>
    <name type="synonym">Glomus intraradices</name>
    <dbReference type="NCBI Taxonomy" id="747089"/>
    <lineage>
        <taxon>Eukaryota</taxon>
        <taxon>Fungi</taxon>
        <taxon>Fungi incertae sedis</taxon>
        <taxon>Mucoromycota</taxon>
        <taxon>Glomeromycotina</taxon>
        <taxon>Glomeromycetes</taxon>
        <taxon>Glomerales</taxon>
        <taxon>Glomeraceae</taxon>
        <taxon>Rhizophagus</taxon>
    </lineage>
</organism>
<proteinExistence type="predicted"/>
<reference evidence="2 3" key="1">
    <citation type="journal article" date="2013" name="Proc. Natl. Acad. Sci. U.S.A.">
        <title>Genome of an arbuscular mycorrhizal fungus provides insight into the oldest plant symbiosis.</title>
        <authorList>
            <person name="Tisserant E."/>
            <person name="Malbreil M."/>
            <person name="Kuo A."/>
            <person name="Kohler A."/>
            <person name="Symeonidi A."/>
            <person name="Balestrini R."/>
            <person name="Charron P."/>
            <person name="Duensing N."/>
            <person name="Frei Dit Frey N."/>
            <person name="Gianinazzi-Pearson V."/>
            <person name="Gilbert L.B."/>
            <person name="Handa Y."/>
            <person name="Herr J.R."/>
            <person name="Hijri M."/>
            <person name="Koul R."/>
            <person name="Kawaguchi M."/>
            <person name="Krajinski F."/>
            <person name="Lammers P.J."/>
            <person name="Masclaux F.G."/>
            <person name="Murat C."/>
            <person name="Morin E."/>
            <person name="Ndikumana S."/>
            <person name="Pagni M."/>
            <person name="Petitpierre D."/>
            <person name="Requena N."/>
            <person name="Rosikiewicz P."/>
            <person name="Riley R."/>
            <person name="Saito K."/>
            <person name="San Clemente H."/>
            <person name="Shapiro H."/>
            <person name="van Tuinen D."/>
            <person name="Becard G."/>
            <person name="Bonfante P."/>
            <person name="Paszkowski U."/>
            <person name="Shachar-Hill Y.Y."/>
            <person name="Tuskan G.A."/>
            <person name="Young P.W."/>
            <person name="Sanders I.R."/>
            <person name="Henrissat B."/>
            <person name="Rensing S.A."/>
            <person name="Grigoriev I.V."/>
            <person name="Corradi N."/>
            <person name="Roux C."/>
            <person name="Martin F."/>
        </authorList>
    </citation>
    <scope>NUCLEOTIDE SEQUENCE [LARGE SCALE GENOMIC DNA]</scope>
    <source>
        <strain evidence="2 3">DAOM 197198</strain>
    </source>
</reference>
<evidence type="ECO:0000313" key="2">
    <source>
        <dbReference type="EMBL" id="POG69210.1"/>
    </source>
</evidence>
<reference evidence="2 3" key="2">
    <citation type="journal article" date="2018" name="New Phytol.">
        <title>High intraspecific genome diversity in the model arbuscular mycorrhizal symbiont Rhizophagus irregularis.</title>
        <authorList>
            <person name="Chen E.C.H."/>
            <person name="Morin E."/>
            <person name="Beaudet D."/>
            <person name="Noel J."/>
            <person name="Yildirir G."/>
            <person name="Ndikumana S."/>
            <person name="Charron P."/>
            <person name="St-Onge C."/>
            <person name="Giorgi J."/>
            <person name="Kruger M."/>
            <person name="Marton T."/>
            <person name="Ropars J."/>
            <person name="Grigoriev I.V."/>
            <person name="Hainaut M."/>
            <person name="Henrissat B."/>
            <person name="Roux C."/>
            <person name="Martin F."/>
            <person name="Corradi N."/>
        </authorList>
    </citation>
    <scope>NUCLEOTIDE SEQUENCE [LARGE SCALE GENOMIC DNA]</scope>
    <source>
        <strain evidence="2 3">DAOM 197198</strain>
    </source>
</reference>
<keyword evidence="1" id="KW-0472">Membrane</keyword>
<accession>A0A2P4PV28</accession>
<dbReference type="EMBL" id="AUPC02000139">
    <property type="protein sequence ID" value="POG69210.1"/>
    <property type="molecule type" value="Genomic_DNA"/>
</dbReference>